<dbReference type="Proteomes" id="UP000285655">
    <property type="component" value="Unassembled WGS sequence"/>
</dbReference>
<evidence type="ECO:0000259" key="1">
    <source>
        <dbReference type="Pfam" id="PF13614"/>
    </source>
</evidence>
<evidence type="ECO:0000313" key="2">
    <source>
        <dbReference type="EMBL" id="RJO61412.1"/>
    </source>
</evidence>
<comment type="caution">
    <text evidence="2">The sequence shown here is derived from an EMBL/GenBank/DDBJ whole genome shotgun (WGS) entry which is preliminary data.</text>
</comment>
<evidence type="ECO:0000313" key="3">
    <source>
        <dbReference type="Proteomes" id="UP000285655"/>
    </source>
</evidence>
<name>A0A419DEA8_9BACT</name>
<dbReference type="AlphaFoldDB" id="A0A419DEA8"/>
<dbReference type="InterPro" id="IPR027417">
    <property type="entry name" value="P-loop_NTPase"/>
</dbReference>
<protein>
    <submittedName>
        <fullName evidence="2">ParA family protein</fullName>
    </submittedName>
</protein>
<dbReference type="PANTHER" id="PTHR13696">
    <property type="entry name" value="P-LOOP CONTAINING NUCLEOSIDE TRIPHOSPHATE HYDROLASE"/>
    <property type="match status" value="1"/>
</dbReference>
<dbReference type="InterPro" id="IPR025669">
    <property type="entry name" value="AAA_dom"/>
</dbReference>
<dbReference type="PRINTS" id="PR00091">
    <property type="entry name" value="NITROGNASEII"/>
</dbReference>
<reference evidence="2 3" key="1">
    <citation type="journal article" date="2017" name="ISME J.">
        <title>Energy and carbon metabolisms in a deep terrestrial subsurface fluid microbial community.</title>
        <authorList>
            <person name="Momper L."/>
            <person name="Jungbluth S.P."/>
            <person name="Lee M.D."/>
            <person name="Amend J.P."/>
        </authorList>
    </citation>
    <scope>NUCLEOTIDE SEQUENCE [LARGE SCALE GENOMIC DNA]</scope>
    <source>
        <strain evidence="2">SURF_29</strain>
    </source>
</reference>
<dbReference type="InterPro" id="IPR050678">
    <property type="entry name" value="DNA_Partitioning_ATPase"/>
</dbReference>
<gene>
    <name evidence="2" type="ORF">C4544_02750</name>
</gene>
<sequence>MGRIITITNQKGGVGKTTTAMNLSAYLANEGNRVLLIDLDPQGNSTSGIGIDRNALKRSLYDVLINEVHPREAIYKTKYENMHIIPSQVALAAAEVELVSHLAREHKLKNALAKISDDYDYIFLDSPPSLGLLTVNGLTASDKILIPVQAEYFALEGLGQLLHTVQRIRTSLNPNIDLLGVLITMYDKRTVLARQVESEVKKHFPGKVFETIVPRNIRLAEAPSFGKSIFKHDKLGKGANAYKSLAKEVHIKCR</sequence>
<dbReference type="PANTHER" id="PTHR13696:SF52">
    <property type="entry name" value="PARA FAMILY PROTEIN CT_582"/>
    <property type="match status" value="1"/>
</dbReference>
<proteinExistence type="predicted"/>
<dbReference type="SUPFAM" id="SSF52540">
    <property type="entry name" value="P-loop containing nucleoside triphosphate hydrolases"/>
    <property type="match status" value="1"/>
</dbReference>
<organism evidence="2 3">
    <name type="scientific">candidate division WS5 bacterium</name>
    <dbReference type="NCBI Taxonomy" id="2093353"/>
    <lineage>
        <taxon>Bacteria</taxon>
        <taxon>candidate division WS5</taxon>
    </lineage>
</organism>
<feature type="domain" description="AAA" evidence="1">
    <location>
        <begin position="3"/>
        <end position="177"/>
    </location>
</feature>
<dbReference type="Gene3D" id="3.40.50.300">
    <property type="entry name" value="P-loop containing nucleotide triphosphate hydrolases"/>
    <property type="match status" value="1"/>
</dbReference>
<dbReference type="CDD" id="cd02042">
    <property type="entry name" value="ParAB_family"/>
    <property type="match status" value="1"/>
</dbReference>
<dbReference type="PIRSF" id="PIRSF009320">
    <property type="entry name" value="Nuc_binding_HP_1000"/>
    <property type="match status" value="1"/>
</dbReference>
<dbReference type="Pfam" id="PF13614">
    <property type="entry name" value="AAA_31"/>
    <property type="match status" value="1"/>
</dbReference>
<dbReference type="EMBL" id="QZJW01000019">
    <property type="protein sequence ID" value="RJO61412.1"/>
    <property type="molecule type" value="Genomic_DNA"/>
</dbReference>
<accession>A0A419DEA8</accession>
<dbReference type="FunFam" id="3.40.50.300:FF:000285">
    <property type="entry name" value="Sporulation initiation inhibitor Soj"/>
    <property type="match status" value="1"/>
</dbReference>